<sequence>MKVAVSQSRALRRQPGMSPLVHRVCLTLLTLVALSLGVWAYFAPLNWYNTFPGMGMRWLPVLGPYNEHFVKDVGSLFFGLAVLSALALYYLRNRPVVVITAVSWSVFNVLHLIYHVGMLHMYGRRDAVLNVVSLGLLLVLSLILLVPARSHATEDLA</sequence>
<evidence type="ECO:0000313" key="2">
    <source>
        <dbReference type="EMBL" id="MEB3070242.1"/>
    </source>
</evidence>
<keyword evidence="1" id="KW-1133">Transmembrane helix</keyword>
<dbReference type="Proteomes" id="UP001299283">
    <property type="component" value="Unassembled WGS sequence"/>
</dbReference>
<feature type="transmembrane region" description="Helical" evidence="1">
    <location>
        <begin position="96"/>
        <end position="115"/>
    </location>
</feature>
<evidence type="ECO:0000313" key="3">
    <source>
        <dbReference type="Proteomes" id="UP001299283"/>
    </source>
</evidence>
<comment type="caution">
    <text evidence="2">The sequence shown here is derived from an EMBL/GenBank/DDBJ whole genome shotgun (WGS) entry which is preliminary data.</text>
</comment>
<dbReference type="RefSeq" id="WP_225398616.1">
    <property type="nucleotide sequence ID" value="NZ_JAYJJQ010000012.1"/>
</dbReference>
<name>A0ABU5YYN5_9MYCO</name>
<feature type="transmembrane region" description="Helical" evidence="1">
    <location>
        <begin position="20"/>
        <end position="42"/>
    </location>
</feature>
<organism evidence="2 3">
    <name type="scientific">[Mycobacterium] vasticus</name>
    <dbReference type="NCBI Taxonomy" id="2875777"/>
    <lineage>
        <taxon>Bacteria</taxon>
        <taxon>Bacillati</taxon>
        <taxon>Actinomycetota</taxon>
        <taxon>Actinomycetes</taxon>
        <taxon>Mycobacteriales</taxon>
        <taxon>Mycobacteriaceae</taxon>
        <taxon>Mycolicibacter</taxon>
    </lineage>
</organism>
<accession>A0ABU5YYN5</accession>
<feature type="transmembrane region" description="Helical" evidence="1">
    <location>
        <begin position="127"/>
        <end position="146"/>
    </location>
</feature>
<feature type="transmembrane region" description="Helical" evidence="1">
    <location>
        <begin position="73"/>
        <end position="91"/>
    </location>
</feature>
<protein>
    <recommendedName>
        <fullName evidence="4">DUF4345 domain-containing protein</fullName>
    </recommendedName>
</protein>
<evidence type="ECO:0000256" key="1">
    <source>
        <dbReference type="SAM" id="Phobius"/>
    </source>
</evidence>
<gene>
    <name evidence="2" type="ORF">K5L39_13715</name>
</gene>
<dbReference type="EMBL" id="JAYJJQ010000012">
    <property type="protein sequence ID" value="MEB3070242.1"/>
    <property type="molecule type" value="Genomic_DNA"/>
</dbReference>
<proteinExistence type="predicted"/>
<keyword evidence="1" id="KW-0812">Transmembrane</keyword>
<keyword evidence="1" id="KW-0472">Membrane</keyword>
<reference evidence="2 3" key="1">
    <citation type="submission" date="2023-12" db="EMBL/GenBank/DDBJ databases">
        <title>Description of new species of Mycobacterium terrae complex isolated from sewage at the Sao Paulo Zoological Park Foundation in Brazil.</title>
        <authorList>
            <person name="Romagnoli C.L."/>
            <person name="Conceicao E.C."/>
            <person name="Machado E."/>
            <person name="Barreto L.B.P.F."/>
            <person name="Sharma A."/>
            <person name="Silva N.M."/>
            <person name="Marques L.E."/>
            <person name="Juliana M.A."/>
            <person name="Lourenco M.C.S."/>
            <person name="Digiampietri L.A."/>
            <person name="Suffys P.N."/>
            <person name="Viana-Niero C."/>
        </authorList>
    </citation>
    <scope>NUCLEOTIDE SEQUENCE [LARGE SCALE GENOMIC DNA]</scope>
    <source>
        <strain evidence="2 3">MYC017</strain>
    </source>
</reference>
<evidence type="ECO:0008006" key="4">
    <source>
        <dbReference type="Google" id="ProtNLM"/>
    </source>
</evidence>
<keyword evidence="3" id="KW-1185">Reference proteome</keyword>